<dbReference type="Proteomes" id="UP000249495">
    <property type="component" value="Chromosome 1"/>
</dbReference>
<protein>
    <submittedName>
        <fullName evidence="2">Membrane protein</fullName>
    </submittedName>
</protein>
<reference evidence="2 3" key="1">
    <citation type="submission" date="2018-06" db="EMBL/GenBank/DDBJ databases">
        <authorList>
            <consortium name="Pathogen Informatics"/>
            <person name="Doyle S."/>
        </authorList>
    </citation>
    <scope>NUCLEOTIDE SEQUENCE [LARGE SCALE GENOMIC DNA]</scope>
    <source>
        <strain evidence="2 3">NCTC12278</strain>
    </source>
</reference>
<organism evidence="2 3">
    <name type="scientific">Streptococcus ferus</name>
    <dbReference type="NCBI Taxonomy" id="1345"/>
    <lineage>
        <taxon>Bacteria</taxon>
        <taxon>Bacillati</taxon>
        <taxon>Bacillota</taxon>
        <taxon>Bacilli</taxon>
        <taxon>Lactobacillales</taxon>
        <taxon>Streptococcaceae</taxon>
        <taxon>Streptococcus</taxon>
    </lineage>
</organism>
<feature type="transmembrane region" description="Helical" evidence="1">
    <location>
        <begin position="27"/>
        <end position="43"/>
    </location>
</feature>
<dbReference type="KEGG" id="sfer:NCTC12278_01344"/>
<proteinExistence type="predicted"/>
<gene>
    <name evidence="2" type="ORF">NCTC12278_01344</name>
</gene>
<dbReference type="AlphaFoldDB" id="A0A2X3W8W5"/>
<dbReference type="STRING" id="1123303.GCA_000372425_00862"/>
<keyword evidence="3" id="KW-1185">Reference proteome</keyword>
<keyword evidence="1" id="KW-0472">Membrane</keyword>
<dbReference type="EMBL" id="LS483343">
    <property type="protein sequence ID" value="SQF40766.1"/>
    <property type="molecule type" value="Genomic_DNA"/>
</dbReference>
<accession>A0A2X3W8W5</accession>
<evidence type="ECO:0000256" key="1">
    <source>
        <dbReference type="SAM" id="Phobius"/>
    </source>
</evidence>
<keyword evidence="1" id="KW-1133">Transmembrane helix</keyword>
<keyword evidence="1" id="KW-0812">Transmembrane</keyword>
<evidence type="ECO:0000313" key="3">
    <source>
        <dbReference type="Proteomes" id="UP000249495"/>
    </source>
</evidence>
<evidence type="ECO:0000313" key="2">
    <source>
        <dbReference type="EMBL" id="SQF40766.1"/>
    </source>
</evidence>
<name>A0A2X3W8W5_9STRE</name>
<sequence>MMKKPLITFLSALILLSYGFFSHKYTFIGLGIVFVIIGLADLLQSKK</sequence>